<feature type="signal peptide" evidence="1">
    <location>
        <begin position="1"/>
        <end position="17"/>
    </location>
</feature>
<evidence type="ECO:0000256" key="1">
    <source>
        <dbReference type="SAM" id="SignalP"/>
    </source>
</evidence>
<keyword evidence="3" id="KW-1185">Reference proteome</keyword>
<feature type="chain" id="PRO_5043989867" evidence="1">
    <location>
        <begin position="18"/>
        <end position="128"/>
    </location>
</feature>
<keyword evidence="1" id="KW-0732">Signal</keyword>
<evidence type="ECO:0000313" key="3">
    <source>
        <dbReference type="Proteomes" id="UP001159042"/>
    </source>
</evidence>
<comment type="caution">
    <text evidence="2">The sequence shown here is derived from an EMBL/GenBank/DDBJ whole genome shotgun (WGS) entry which is preliminary data.</text>
</comment>
<accession>A0AAV8VWH4</accession>
<name>A0AAV8VWH4_9CUCU</name>
<dbReference type="AlphaFoldDB" id="A0AAV8VWH4"/>
<sequence length="128" mass="12555">MIAQAVFLATLLALAHAGALGLGLGGIGLGSGLGNVGIGIGNLGGIGGLGGGLGGGIAIGAKTVDLYAPPKYEYRYAVADAHTGDLKEQAESRIGDLTKDEYAVAEKDRAIRVSRIIAGGKAIGLGGL</sequence>
<organism evidence="2 3">
    <name type="scientific">Exocentrus adspersus</name>
    <dbReference type="NCBI Taxonomy" id="1586481"/>
    <lineage>
        <taxon>Eukaryota</taxon>
        <taxon>Metazoa</taxon>
        <taxon>Ecdysozoa</taxon>
        <taxon>Arthropoda</taxon>
        <taxon>Hexapoda</taxon>
        <taxon>Insecta</taxon>
        <taxon>Pterygota</taxon>
        <taxon>Neoptera</taxon>
        <taxon>Endopterygota</taxon>
        <taxon>Coleoptera</taxon>
        <taxon>Polyphaga</taxon>
        <taxon>Cucujiformia</taxon>
        <taxon>Chrysomeloidea</taxon>
        <taxon>Cerambycidae</taxon>
        <taxon>Lamiinae</taxon>
        <taxon>Acanthocinini</taxon>
        <taxon>Exocentrus</taxon>
    </lineage>
</organism>
<proteinExistence type="predicted"/>
<dbReference type="Proteomes" id="UP001159042">
    <property type="component" value="Unassembled WGS sequence"/>
</dbReference>
<gene>
    <name evidence="2" type="ORF">NQ315_008053</name>
</gene>
<dbReference type="EMBL" id="JANEYG010000026">
    <property type="protein sequence ID" value="KAJ8918359.1"/>
    <property type="molecule type" value="Genomic_DNA"/>
</dbReference>
<protein>
    <submittedName>
        <fullName evidence="2">Uncharacterized protein</fullName>
    </submittedName>
</protein>
<reference evidence="2 3" key="1">
    <citation type="journal article" date="2023" name="Insect Mol. Biol.">
        <title>Genome sequencing provides insights into the evolution of gene families encoding plant cell wall-degrading enzymes in longhorned beetles.</title>
        <authorList>
            <person name="Shin N.R."/>
            <person name="Okamura Y."/>
            <person name="Kirsch R."/>
            <person name="Pauchet Y."/>
        </authorList>
    </citation>
    <scope>NUCLEOTIDE SEQUENCE [LARGE SCALE GENOMIC DNA]</scope>
    <source>
        <strain evidence="2">EAD_L_NR</strain>
    </source>
</reference>
<evidence type="ECO:0000313" key="2">
    <source>
        <dbReference type="EMBL" id="KAJ8918359.1"/>
    </source>
</evidence>